<evidence type="ECO:0000259" key="7">
    <source>
        <dbReference type="Pfam" id="PF00482"/>
    </source>
</evidence>
<evidence type="ECO:0000256" key="5">
    <source>
        <dbReference type="ARBA" id="ARBA00023136"/>
    </source>
</evidence>
<dbReference type="RefSeq" id="WP_022261438.1">
    <property type="nucleotide sequence ID" value="NZ_CP040058.1"/>
</dbReference>
<evidence type="ECO:0000256" key="3">
    <source>
        <dbReference type="ARBA" id="ARBA00022692"/>
    </source>
</evidence>
<evidence type="ECO:0000313" key="8">
    <source>
        <dbReference type="EMBL" id="QCP34931.1"/>
    </source>
</evidence>
<keyword evidence="5 6" id="KW-0472">Membrane</keyword>
<feature type="transmembrane region" description="Helical" evidence="6">
    <location>
        <begin position="64"/>
        <end position="81"/>
    </location>
</feature>
<dbReference type="OrthoDB" id="1652083at2"/>
<name>A0A4P8IDS9_9FIRM</name>
<dbReference type="Pfam" id="PF00482">
    <property type="entry name" value="T2SSF"/>
    <property type="match status" value="1"/>
</dbReference>
<proteinExistence type="predicted"/>
<dbReference type="InterPro" id="IPR018076">
    <property type="entry name" value="T2SS_GspF_dom"/>
</dbReference>
<feature type="domain" description="Type II secretion system protein GspF" evidence="7">
    <location>
        <begin position="128"/>
        <end position="231"/>
    </location>
</feature>
<evidence type="ECO:0000313" key="9">
    <source>
        <dbReference type="Proteomes" id="UP000298653"/>
    </source>
</evidence>
<sequence length="507" mass="59707">MGKKKGKKKKKKISTLQLLNFKNLQTEIYGYGYEYTFTKYVSNLFLYLFAVFCFGKLYQLEIKYILILCAIFFLLLPRVFLSEFKRLHEQKRFDDTVKYMRQLINCYDREPHKILPALKETRKVFQEEEPMYECITKAIQLIETNVDDPDMYQHAFKIIEKEYHCDEIRRLHSYLIRVEEEGGNFHQMLHILLNDTIRWQQRVYKFQKDKQWQRVLAVVMIFVCMILGLAMSIMFMQLRDQINIFKELSYQISQALFLGCYMFIFAKVQRSTDYSWLTVATKGNTEQISRDWELVRHMDKKKERKQAMLKTLISVPFFLAGIFLKNVYLGIAGVGIVYFMLTSPARKLNNAKKRLRKLVEMKFPVWLTNVILSLQGKNLYLSIKESLNKCPFVLKDEVKKMLSEMEEHPKSSLPFDHFANEVTTPEIQTAMGNLYSIGDSGENSDQLAILIENNNQLVDRAENLKNENKVALFGSNMYIPSFVMVMQIGTIMIILCMGFLKMMLKAV</sequence>
<dbReference type="EMBL" id="CP040058">
    <property type="protein sequence ID" value="QCP34931.1"/>
    <property type="molecule type" value="Genomic_DNA"/>
</dbReference>
<keyword evidence="9" id="KW-1185">Reference proteome</keyword>
<evidence type="ECO:0000256" key="6">
    <source>
        <dbReference type="SAM" id="Phobius"/>
    </source>
</evidence>
<feature type="transmembrane region" description="Helical" evidence="6">
    <location>
        <begin position="40"/>
        <end position="58"/>
    </location>
</feature>
<evidence type="ECO:0000256" key="2">
    <source>
        <dbReference type="ARBA" id="ARBA00022475"/>
    </source>
</evidence>
<dbReference type="AlphaFoldDB" id="A0A4P8IDS9"/>
<organism evidence="8 9">
    <name type="scientific">Anaerostipes rhamnosivorans</name>
    <dbReference type="NCBI Taxonomy" id="1229621"/>
    <lineage>
        <taxon>Bacteria</taxon>
        <taxon>Bacillati</taxon>
        <taxon>Bacillota</taxon>
        <taxon>Clostridia</taxon>
        <taxon>Lachnospirales</taxon>
        <taxon>Lachnospiraceae</taxon>
        <taxon>Anaerostipes</taxon>
    </lineage>
</organism>
<feature type="transmembrane region" description="Helical" evidence="6">
    <location>
        <begin position="478"/>
        <end position="500"/>
    </location>
</feature>
<accession>A0A4P8IDS9</accession>
<comment type="subcellular location">
    <subcellularLocation>
        <location evidence="1">Cell membrane</location>
        <topology evidence="1">Multi-pass membrane protein</topology>
    </subcellularLocation>
</comment>
<protein>
    <recommendedName>
        <fullName evidence="7">Type II secretion system protein GspF domain-containing protein</fullName>
    </recommendedName>
</protein>
<keyword evidence="3 6" id="KW-0812">Transmembrane</keyword>
<feature type="transmembrane region" description="Helical" evidence="6">
    <location>
        <begin position="248"/>
        <end position="266"/>
    </location>
</feature>
<reference evidence="8 9" key="1">
    <citation type="submission" date="2019-05" db="EMBL/GenBank/DDBJ databases">
        <title>Complete genome sequencing of Anaerostipes rhamnosivorans.</title>
        <authorList>
            <person name="Bui T.P.N."/>
            <person name="de Vos W.M."/>
        </authorList>
    </citation>
    <scope>NUCLEOTIDE SEQUENCE [LARGE SCALE GENOMIC DNA]</scope>
    <source>
        <strain evidence="8 9">1y2</strain>
    </source>
</reference>
<dbReference type="GO" id="GO:0005886">
    <property type="term" value="C:plasma membrane"/>
    <property type="evidence" value="ECO:0007669"/>
    <property type="project" value="UniProtKB-SubCell"/>
</dbReference>
<feature type="transmembrane region" description="Helical" evidence="6">
    <location>
        <begin position="215"/>
        <end position="236"/>
    </location>
</feature>
<evidence type="ECO:0000256" key="4">
    <source>
        <dbReference type="ARBA" id="ARBA00022989"/>
    </source>
</evidence>
<keyword evidence="4 6" id="KW-1133">Transmembrane helix</keyword>
<evidence type="ECO:0000256" key="1">
    <source>
        <dbReference type="ARBA" id="ARBA00004651"/>
    </source>
</evidence>
<keyword evidence="2" id="KW-1003">Cell membrane</keyword>
<dbReference type="KEGG" id="arf:AR1Y2_1477"/>
<dbReference type="Proteomes" id="UP000298653">
    <property type="component" value="Chromosome"/>
</dbReference>
<gene>
    <name evidence="8" type="ORF">AR1Y2_1477</name>
</gene>